<dbReference type="Proteomes" id="UP000187283">
    <property type="component" value="Unassembled WGS sequence"/>
</dbReference>
<feature type="region of interest" description="Disordered" evidence="1">
    <location>
        <begin position="214"/>
        <end position="237"/>
    </location>
</feature>
<keyword evidence="4" id="KW-1185">Reference proteome</keyword>
<protein>
    <submittedName>
        <fullName evidence="3">Retrotransposon-derived protein PEG10</fullName>
    </submittedName>
</protein>
<comment type="caution">
    <text evidence="3">The sequence shown here is derived from an EMBL/GenBank/DDBJ whole genome shotgun (WGS) entry which is preliminary data.</text>
</comment>
<dbReference type="OrthoDB" id="2266810at2759"/>
<proteinExistence type="predicted"/>
<evidence type="ECO:0000313" key="4">
    <source>
        <dbReference type="Proteomes" id="UP000187283"/>
    </source>
</evidence>
<reference evidence="3 4" key="1">
    <citation type="submission" date="2017-01" db="EMBL/GenBank/DDBJ databases">
        <authorList>
            <person name="Mah S.A."/>
            <person name="Swanson W.J."/>
            <person name="Moy G.W."/>
            <person name="Vacquier V.D."/>
        </authorList>
    </citation>
    <scope>NUCLEOTIDE SEQUENCE [LARGE SCALE GENOMIC DNA]</scope>
    <source>
        <strain evidence="3 4">GSMNP</strain>
    </source>
</reference>
<feature type="domain" description="Retrotransposon gag" evidence="2">
    <location>
        <begin position="58"/>
        <end position="149"/>
    </location>
</feature>
<dbReference type="AlphaFoldDB" id="A0A1R1XDZ5"/>
<evidence type="ECO:0000256" key="1">
    <source>
        <dbReference type="SAM" id="MobiDB-lite"/>
    </source>
</evidence>
<dbReference type="EMBL" id="LSSN01003749">
    <property type="protein sequence ID" value="OMJ12875.1"/>
    <property type="molecule type" value="Genomic_DNA"/>
</dbReference>
<name>A0A1R1XDZ5_9FUNG</name>
<sequence>MQEPNSEKIHEDSKEYKIPEIERFSGSPIKYPAFMAAIRRRFWANPNQFSTDHKKIDFISSHLTGSAMVWFDAIITENAPAAKNYEEFSAVFKSYFSDSGYALKSTNQLMTIFQGKRSVTEYAAEFRNLAIISEFNEKALIMQFQRGLNGRILDILINNPLPKSINELMDVCIDIDNRITSRETFRQKYIPKYDAHGYRPYHNYSSQQYNKHWETSNNHEQHTSNSQDGTPMDIDTLRIRPRGPITMEERSRRLNNGLCLYCASDKHIVRDCKLCPHTLKAKPQQ</sequence>
<dbReference type="STRING" id="133412.A0A1R1XDZ5"/>
<organism evidence="3 4">
    <name type="scientific">Smittium culicis</name>
    <dbReference type="NCBI Taxonomy" id="133412"/>
    <lineage>
        <taxon>Eukaryota</taxon>
        <taxon>Fungi</taxon>
        <taxon>Fungi incertae sedis</taxon>
        <taxon>Zoopagomycota</taxon>
        <taxon>Kickxellomycotina</taxon>
        <taxon>Harpellomycetes</taxon>
        <taxon>Harpellales</taxon>
        <taxon>Legeriomycetaceae</taxon>
        <taxon>Smittium</taxon>
    </lineage>
</organism>
<dbReference type="PANTHER" id="PTHR15503">
    <property type="entry name" value="LDOC1 RELATED"/>
    <property type="match status" value="1"/>
</dbReference>
<evidence type="ECO:0000313" key="3">
    <source>
        <dbReference type="EMBL" id="OMJ12875.1"/>
    </source>
</evidence>
<dbReference type="InterPro" id="IPR005162">
    <property type="entry name" value="Retrotrans_gag_dom"/>
</dbReference>
<dbReference type="PANTHER" id="PTHR15503:SF22">
    <property type="entry name" value="TRANSPOSON TY3-I GAG POLYPROTEIN"/>
    <property type="match status" value="1"/>
</dbReference>
<dbReference type="Pfam" id="PF03732">
    <property type="entry name" value="Retrotrans_gag"/>
    <property type="match status" value="1"/>
</dbReference>
<dbReference type="InterPro" id="IPR032567">
    <property type="entry name" value="RTL1-rel"/>
</dbReference>
<accession>A0A1R1XDZ5</accession>
<evidence type="ECO:0000259" key="2">
    <source>
        <dbReference type="Pfam" id="PF03732"/>
    </source>
</evidence>
<gene>
    <name evidence="3" type="ORF">AYI70_g8848</name>
</gene>